<reference evidence="3 4" key="1">
    <citation type="journal article" date="2019" name="Int. J. Syst. Evol. Microbiol.">
        <title>The Global Catalogue of Microorganisms (GCM) 10K type strain sequencing project: providing services to taxonomists for standard genome sequencing and annotation.</title>
        <authorList>
            <consortium name="The Broad Institute Genomics Platform"/>
            <consortium name="The Broad Institute Genome Sequencing Center for Infectious Disease"/>
            <person name="Wu L."/>
            <person name="Ma J."/>
        </authorList>
    </citation>
    <scope>NUCLEOTIDE SEQUENCE [LARGE SCALE GENOMIC DNA]</scope>
    <source>
        <strain evidence="3 4">PSR21</strain>
    </source>
</reference>
<protein>
    <submittedName>
        <fullName evidence="3">Acyl-CoA thioesterase</fullName>
        <ecNumber evidence="3">3.1.2.-</ecNumber>
    </submittedName>
</protein>
<keyword evidence="4" id="KW-1185">Reference proteome</keyword>
<dbReference type="RefSeq" id="WP_276306678.1">
    <property type="nucleotide sequence ID" value="NZ_CP119993.1"/>
</dbReference>
<gene>
    <name evidence="3" type="ORF">ACFQPE_17005</name>
</gene>
<dbReference type="Pfam" id="PF13279">
    <property type="entry name" value="4HBT_2"/>
    <property type="match status" value="1"/>
</dbReference>
<dbReference type="EMBL" id="JBHTBF010000003">
    <property type="protein sequence ID" value="MFC7318480.1"/>
    <property type="molecule type" value="Genomic_DNA"/>
</dbReference>
<evidence type="ECO:0000313" key="4">
    <source>
        <dbReference type="Proteomes" id="UP001596547"/>
    </source>
</evidence>
<comment type="caution">
    <text evidence="3">The sequence shown here is derived from an EMBL/GenBank/DDBJ whole genome shotgun (WGS) entry which is preliminary data.</text>
</comment>
<accession>A0ABD6ADR7</accession>
<organism evidence="3 4">
    <name type="scientific">Halomarina halobia</name>
    <dbReference type="NCBI Taxonomy" id="3033386"/>
    <lineage>
        <taxon>Archaea</taxon>
        <taxon>Methanobacteriati</taxon>
        <taxon>Methanobacteriota</taxon>
        <taxon>Stenosarchaea group</taxon>
        <taxon>Halobacteria</taxon>
        <taxon>Halobacteriales</taxon>
        <taxon>Natronomonadaceae</taxon>
        <taxon>Halomarina</taxon>
    </lineage>
</organism>
<proteinExistence type="inferred from homology"/>
<dbReference type="AlphaFoldDB" id="A0ABD6ADR7"/>
<dbReference type="PANTHER" id="PTHR31793:SF27">
    <property type="entry name" value="NOVEL THIOESTERASE SUPERFAMILY DOMAIN AND SAPOSIN A-TYPE DOMAIN CONTAINING PROTEIN (0610012H03RIK)"/>
    <property type="match status" value="1"/>
</dbReference>
<dbReference type="EC" id="3.1.2.-" evidence="3"/>
<comment type="similarity">
    <text evidence="1">Belongs to the 4-hydroxybenzoyl-CoA thioesterase family.</text>
</comment>
<dbReference type="GeneID" id="79317339"/>
<keyword evidence="2 3" id="KW-0378">Hydrolase</keyword>
<dbReference type="Proteomes" id="UP001596547">
    <property type="component" value="Unassembled WGS sequence"/>
</dbReference>
<dbReference type="InterPro" id="IPR050563">
    <property type="entry name" value="4-hydroxybenzoyl-CoA_TE"/>
</dbReference>
<dbReference type="PANTHER" id="PTHR31793">
    <property type="entry name" value="4-HYDROXYBENZOYL-COA THIOESTERASE FAMILY MEMBER"/>
    <property type="match status" value="1"/>
</dbReference>
<name>A0ABD6ADR7_9EURY</name>
<evidence type="ECO:0000256" key="2">
    <source>
        <dbReference type="ARBA" id="ARBA00022801"/>
    </source>
</evidence>
<sequence length="133" mass="15348">MSAPHTTTIQVRFRDIDSMDHVNSAVYVTYLEQARSAFFRDVLDERLDRVDTVIARQEIEYRRPIDLGDAVRVDLEVARLGESSVTMAYEVYANDELAATAESVQVAYDRETERSRPLPTAWRERLSAYDRSE</sequence>
<evidence type="ECO:0000256" key="1">
    <source>
        <dbReference type="ARBA" id="ARBA00005953"/>
    </source>
</evidence>
<dbReference type="Gene3D" id="3.10.129.10">
    <property type="entry name" value="Hotdog Thioesterase"/>
    <property type="match status" value="1"/>
</dbReference>
<dbReference type="InterPro" id="IPR029069">
    <property type="entry name" value="HotDog_dom_sf"/>
</dbReference>
<evidence type="ECO:0000313" key="3">
    <source>
        <dbReference type="EMBL" id="MFC7318480.1"/>
    </source>
</evidence>
<dbReference type="CDD" id="cd00586">
    <property type="entry name" value="4HBT"/>
    <property type="match status" value="1"/>
</dbReference>
<dbReference type="SUPFAM" id="SSF54637">
    <property type="entry name" value="Thioesterase/thiol ester dehydrase-isomerase"/>
    <property type="match status" value="1"/>
</dbReference>
<dbReference type="GO" id="GO:0016787">
    <property type="term" value="F:hydrolase activity"/>
    <property type="evidence" value="ECO:0007669"/>
    <property type="project" value="UniProtKB-KW"/>
</dbReference>